<dbReference type="EMBL" id="KN833009">
    <property type="protein sequence ID" value="KIM79426.1"/>
    <property type="molecule type" value="Genomic_DNA"/>
</dbReference>
<gene>
    <name evidence="1" type="ORF">PILCRDRAFT_10262</name>
</gene>
<dbReference type="HOGENOM" id="CLU_2050499_0_0_1"/>
<protein>
    <submittedName>
        <fullName evidence="1">Uncharacterized protein</fullName>
    </submittedName>
</protein>
<evidence type="ECO:0000313" key="2">
    <source>
        <dbReference type="Proteomes" id="UP000054166"/>
    </source>
</evidence>
<dbReference type="InParanoid" id="A0A0C3FI28"/>
<dbReference type="Proteomes" id="UP000054166">
    <property type="component" value="Unassembled WGS sequence"/>
</dbReference>
<name>A0A0C3FI28_PILCF</name>
<proteinExistence type="predicted"/>
<evidence type="ECO:0000313" key="1">
    <source>
        <dbReference type="EMBL" id="KIM79426.1"/>
    </source>
</evidence>
<keyword evidence="2" id="KW-1185">Reference proteome</keyword>
<organism evidence="1 2">
    <name type="scientific">Piloderma croceum (strain F 1598)</name>
    <dbReference type="NCBI Taxonomy" id="765440"/>
    <lineage>
        <taxon>Eukaryota</taxon>
        <taxon>Fungi</taxon>
        <taxon>Dikarya</taxon>
        <taxon>Basidiomycota</taxon>
        <taxon>Agaricomycotina</taxon>
        <taxon>Agaricomycetes</taxon>
        <taxon>Agaricomycetidae</taxon>
        <taxon>Atheliales</taxon>
        <taxon>Atheliaceae</taxon>
        <taxon>Piloderma</taxon>
    </lineage>
</organism>
<accession>A0A0C3FI28</accession>
<sequence length="120" mass="12940">MICRDLLKIVDFADDDLVEEDATDDEVYDGDLDNQAAPTILAVAQSAAQGAARLSALCDDYKAVVEEARMAQPIVPLSTPNLADKTDGPVKTPMDISLHSELVDGQGKISIDYHLILNLK</sequence>
<reference evidence="2" key="2">
    <citation type="submission" date="2015-01" db="EMBL/GenBank/DDBJ databases">
        <title>Evolutionary Origins and Diversification of the Mycorrhizal Mutualists.</title>
        <authorList>
            <consortium name="DOE Joint Genome Institute"/>
            <consortium name="Mycorrhizal Genomics Consortium"/>
            <person name="Kohler A."/>
            <person name="Kuo A."/>
            <person name="Nagy L.G."/>
            <person name="Floudas D."/>
            <person name="Copeland A."/>
            <person name="Barry K.W."/>
            <person name="Cichocki N."/>
            <person name="Veneault-Fourrey C."/>
            <person name="LaButti K."/>
            <person name="Lindquist E.A."/>
            <person name="Lipzen A."/>
            <person name="Lundell T."/>
            <person name="Morin E."/>
            <person name="Murat C."/>
            <person name="Riley R."/>
            <person name="Ohm R."/>
            <person name="Sun H."/>
            <person name="Tunlid A."/>
            <person name="Henrissat B."/>
            <person name="Grigoriev I.V."/>
            <person name="Hibbett D.S."/>
            <person name="Martin F."/>
        </authorList>
    </citation>
    <scope>NUCLEOTIDE SEQUENCE [LARGE SCALE GENOMIC DNA]</scope>
    <source>
        <strain evidence="2">F 1598</strain>
    </source>
</reference>
<dbReference type="AlphaFoldDB" id="A0A0C3FI28"/>
<reference evidence="1 2" key="1">
    <citation type="submission" date="2014-04" db="EMBL/GenBank/DDBJ databases">
        <authorList>
            <consortium name="DOE Joint Genome Institute"/>
            <person name="Kuo A."/>
            <person name="Tarkka M."/>
            <person name="Buscot F."/>
            <person name="Kohler A."/>
            <person name="Nagy L.G."/>
            <person name="Floudas D."/>
            <person name="Copeland A."/>
            <person name="Barry K.W."/>
            <person name="Cichocki N."/>
            <person name="Veneault-Fourrey C."/>
            <person name="LaButti K."/>
            <person name="Lindquist E.A."/>
            <person name="Lipzen A."/>
            <person name="Lundell T."/>
            <person name="Morin E."/>
            <person name="Murat C."/>
            <person name="Sun H."/>
            <person name="Tunlid A."/>
            <person name="Henrissat B."/>
            <person name="Grigoriev I.V."/>
            <person name="Hibbett D.S."/>
            <person name="Martin F."/>
            <person name="Nordberg H.P."/>
            <person name="Cantor M.N."/>
            <person name="Hua S.X."/>
        </authorList>
    </citation>
    <scope>NUCLEOTIDE SEQUENCE [LARGE SCALE GENOMIC DNA]</scope>
    <source>
        <strain evidence="1 2">F 1598</strain>
    </source>
</reference>